<organism evidence="1 2">
    <name type="scientific">Variovorax guangxiensis</name>
    <dbReference type="NCBI Taxonomy" id="1775474"/>
    <lineage>
        <taxon>Bacteria</taxon>
        <taxon>Pseudomonadati</taxon>
        <taxon>Pseudomonadota</taxon>
        <taxon>Betaproteobacteria</taxon>
        <taxon>Burkholderiales</taxon>
        <taxon>Comamonadaceae</taxon>
        <taxon>Variovorax</taxon>
    </lineage>
</organism>
<protein>
    <submittedName>
        <fullName evidence="1">Uncharacterized protein</fullName>
    </submittedName>
</protein>
<proteinExistence type="predicted"/>
<gene>
    <name evidence="1" type="ORF">EJP67_09775</name>
</gene>
<evidence type="ECO:0000313" key="2">
    <source>
        <dbReference type="Proteomes" id="UP000281118"/>
    </source>
</evidence>
<dbReference type="RefSeq" id="WP_126021513.1">
    <property type="nucleotide sequence ID" value="NZ_RXFT01000003.1"/>
</dbReference>
<dbReference type="Proteomes" id="UP000281118">
    <property type="component" value="Unassembled WGS sequence"/>
</dbReference>
<accession>A0A433MHE5</accession>
<dbReference type="OrthoDB" id="9126038at2"/>
<comment type="caution">
    <text evidence="1">The sequence shown here is derived from an EMBL/GenBank/DDBJ whole genome shotgun (WGS) entry which is preliminary data.</text>
</comment>
<reference evidence="1 2" key="1">
    <citation type="submission" date="2018-12" db="EMBL/GenBank/DDBJ databases">
        <title>The genome sequences of Variovorax guangxiensis DSM 27352.</title>
        <authorList>
            <person name="Gao J."/>
            <person name="Sun J."/>
        </authorList>
    </citation>
    <scope>NUCLEOTIDE SEQUENCE [LARGE SCALE GENOMIC DNA]</scope>
    <source>
        <strain evidence="1 2">DSM 27352</strain>
    </source>
</reference>
<sequence length="276" mass="30734">MVTTTVGSVNALSRYEDRRAVPERWRRDALTDFLALTEEQLLASFAAIPEWVEVLIRIDHALVMRSTDLFHEVDATRRPSAQLFMRAFGTFRGACRLAMSGQLFESTVLLRSIIESSVYAWKCATSDEHRVAWLGRADDEAGRKASRKLFAWGPLIQEVVAEHPSVGPALSEAYEKSIDLGAHPNVEGIQLSSEVIPKGDDKFEVSAIFMHGPEAVILAIMELAKVMNLVSGLMFSVVGERMRILGIDKQIEEETAAFMDLLSRLEKGLAKAREKT</sequence>
<evidence type="ECO:0000313" key="1">
    <source>
        <dbReference type="EMBL" id="RUR67348.1"/>
    </source>
</evidence>
<name>A0A433MHE5_9BURK</name>
<dbReference type="AlphaFoldDB" id="A0A433MHE5"/>
<dbReference type="EMBL" id="RXFT01000003">
    <property type="protein sequence ID" value="RUR67348.1"/>
    <property type="molecule type" value="Genomic_DNA"/>
</dbReference>